<sequence>MQTGEIILDKISKECTIRENLKSIPFIHYFSNDFMEHNTMYFCIENFMEYVGITDITTLQEIDQGHFDMIVKETTNFDNWNEMLNCAGNEYYQINMQKGFVN</sequence>
<keyword evidence="2" id="KW-1185">Reference proteome</keyword>
<reference evidence="2" key="1">
    <citation type="submission" date="2016-12" db="EMBL/GenBank/DDBJ databases">
        <authorList>
            <person name="Jung M.Y."/>
            <person name="Lee S.H."/>
        </authorList>
    </citation>
    <scope>NUCLEOTIDE SEQUENCE [LARGE SCALE GENOMIC DNA]</scope>
    <source>
        <strain evidence="2">WiKim39</strain>
    </source>
</reference>
<gene>
    <name evidence="1" type="ORF">BTM29_09325</name>
</gene>
<name>A0A1P8Q4H7_9LACO</name>
<evidence type="ECO:0000313" key="1">
    <source>
        <dbReference type="EMBL" id="APX72737.1"/>
    </source>
</evidence>
<dbReference type="EMBL" id="CP019323">
    <property type="protein sequence ID" value="APX72737.1"/>
    <property type="molecule type" value="Genomic_DNA"/>
</dbReference>
<evidence type="ECO:0000313" key="2">
    <source>
        <dbReference type="Proteomes" id="UP000187499"/>
    </source>
</evidence>
<dbReference type="OrthoDB" id="3035462at2"/>
<proteinExistence type="predicted"/>
<organism evidence="1 2">
    <name type="scientific">Companilactobacillus allii</name>
    <dbReference type="NCBI Taxonomy" id="1847728"/>
    <lineage>
        <taxon>Bacteria</taxon>
        <taxon>Bacillati</taxon>
        <taxon>Bacillota</taxon>
        <taxon>Bacilli</taxon>
        <taxon>Lactobacillales</taxon>
        <taxon>Lactobacillaceae</taxon>
        <taxon>Companilactobacillus</taxon>
    </lineage>
</organism>
<dbReference type="STRING" id="1847728.BTM29_09325"/>
<dbReference type="Proteomes" id="UP000187499">
    <property type="component" value="Chromosome"/>
</dbReference>
<dbReference type="KEGG" id="lalw:BTM29_09325"/>
<accession>A0A1P8Q4H7</accession>
<protein>
    <submittedName>
        <fullName evidence="1">Uncharacterized protein</fullName>
    </submittedName>
</protein>
<dbReference type="AlphaFoldDB" id="A0A1P8Q4H7"/>
<dbReference type="RefSeq" id="WP_076616557.1">
    <property type="nucleotide sequence ID" value="NZ_CP019323.1"/>
</dbReference>